<accession>A0A1B6JEW7</accession>
<organism evidence="1">
    <name type="scientific">Homalodisca liturata</name>
    <dbReference type="NCBI Taxonomy" id="320908"/>
    <lineage>
        <taxon>Eukaryota</taxon>
        <taxon>Metazoa</taxon>
        <taxon>Ecdysozoa</taxon>
        <taxon>Arthropoda</taxon>
        <taxon>Hexapoda</taxon>
        <taxon>Insecta</taxon>
        <taxon>Pterygota</taxon>
        <taxon>Neoptera</taxon>
        <taxon>Paraneoptera</taxon>
        <taxon>Hemiptera</taxon>
        <taxon>Auchenorrhyncha</taxon>
        <taxon>Membracoidea</taxon>
        <taxon>Cicadellidae</taxon>
        <taxon>Cicadellinae</taxon>
        <taxon>Proconiini</taxon>
        <taxon>Homalodisca</taxon>
    </lineage>
</organism>
<gene>
    <name evidence="1" type="ORF">g.3704</name>
</gene>
<dbReference type="AlphaFoldDB" id="A0A1B6JEW7"/>
<name>A0A1B6JEW7_9HEMI</name>
<reference evidence="1" key="1">
    <citation type="submission" date="2015-11" db="EMBL/GenBank/DDBJ databases">
        <title>De novo transcriptome assembly of four potential Pierce s Disease insect vectors from Arizona vineyards.</title>
        <authorList>
            <person name="Tassone E.E."/>
        </authorList>
    </citation>
    <scope>NUCLEOTIDE SEQUENCE</scope>
</reference>
<dbReference type="EMBL" id="GECU01010017">
    <property type="protein sequence ID" value="JAS97689.1"/>
    <property type="molecule type" value="Transcribed_RNA"/>
</dbReference>
<proteinExistence type="predicted"/>
<sequence>MANHPVTITSVKAEKSTNLTQETSFSVSFESSVLSTEKSSSLNRIENRLESKLSTNIKVSTPLKKETEIFNSEESKSIVSFIGTENGLTPSIENKDGIITSAD</sequence>
<protein>
    <submittedName>
        <fullName evidence="1">Uncharacterized protein</fullName>
    </submittedName>
</protein>
<evidence type="ECO:0000313" key="1">
    <source>
        <dbReference type="EMBL" id="JAS97689.1"/>
    </source>
</evidence>
<feature type="non-terminal residue" evidence="1">
    <location>
        <position position="103"/>
    </location>
</feature>